<comment type="caution">
    <text evidence="9">The sequence shown here is derived from an EMBL/GenBank/DDBJ whole genome shotgun (WGS) entry which is preliminary data.</text>
</comment>
<keyword evidence="10" id="KW-1185">Reference proteome</keyword>
<keyword evidence="5 7" id="KW-0472">Membrane</keyword>
<feature type="transmembrane region" description="Helical" evidence="7">
    <location>
        <begin position="216"/>
        <end position="237"/>
    </location>
</feature>
<reference evidence="9" key="2">
    <citation type="submission" date="2020-09" db="EMBL/GenBank/DDBJ databases">
        <authorList>
            <person name="Sun Q."/>
            <person name="Zhou Y."/>
        </authorList>
    </citation>
    <scope>NUCLEOTIDE SEQUENCE</scope>
    <source>
        <strain evidence="9">CGMCC 1.15762</strain>
    </source>
</reference>
<evidence type="ECO:0000256" key="1">
    <source>
        <dbReference type="ARBA" id="ARBA00004141"/>
    </source>
</evidence>
<evidence type="ECO:0000256" key="5">
    <source>
        <dbReference type="ARBA" id="ARBA00023136"/>
    </source>
</evidence>
<dbReference type="EMBL" id="BMJV01000003">
    <property type="protein sequence ID" value="GGG71726.1"/>
    <property type="molecule type" value="Genomic_DNA"/>
</dbReference>
<name>A0A8J2ZJU0_9RHOB</name>
<reference evidence="9" key="1">
    <citation type="journal article" date="2014" name="Int. J. Syst. Evol. Microbiol.">
        <title>Complete genome sequence of Corynebacterium casei LMG S-19264T (=DSM 44701T), isolated from a smear-ripened cheese.</title>
        <authorList>
            <consortium name="US DOE Joint Genome Institute (JGI-PGF)"/>
            <person name="Walter F."/>
            <person name="Albersmeier A."/>
            <person name="Kalinowski J."/>
            <person name="Ruckert C."/>
        </authorList>
    </citation>
    <scope>NUCLEOTIDE SEQUENCE</scope>
    <source>
        <strain evidence="9">CGMCC 1.15762</strain>
    </source>
</reference>
<dbReference type="PANTHER" id="PTHR22911">
    <property type="entry name" value="ACYL-MALONYL CONDENSING ENZYME-RELATED"/>
    <property type="match status" value="1"/>
</dbReference>
<feature type="transmembrane region" description="Helical" evidence="7">
    <location>
        <begin position="52"/>
        <end position="69"/>
    </location>
</feature>
<feature type="transmembrane region" description="Helical" evidence="7">
    <location>
        <begin position="244"/>
        <end position="264"/>
    </location>
</feature>
<dbReference type="InterPro" id="IPR037185">
    <property type="entry name" value="EmrE-like"/>
</dbReference>
<evidence type="ECO:0000313" key="9">
    <source>
        <dbReference type="EMBL" id="GGG71726.1"/>
    </source>
</evidence>
<accession>A0A8J2ZJU0</accession>
<feature type="compositionally biased region" description="Pro residues" evidence="6">
    <location>
        <begin position="315"/>
        <end position="326"/>
    </location>
</feature>
<feature type="domain" description="EamA" evidence="8">
    <location>
        <begin position="15"/>
        <end position="148"/>
    </location>
</feature>
<feature type="transmembrane region" description="Helical" evidence="7">
    <location>
        <begin position="12"/>
        <end position="32"/>
    </location>
</feature>
<sequence length="326" mass="34085">MDVHMTVRTNPALAAMLTLVASSLVAGTTLLAKSLGTDTLGPALHPLQASHGRFIFALMGFAVAGAFLRPRIVAPRWRIHGLRVLLGWAGISLMFTATVFIPLSDATAISFLNPVVTMLLAIPLLGETVGKVRISAAVIALTGAIILLRPTPDAFQPAALFALGAAVMLGFEMIMLKQLSGREGPYQVLLLNALIGTVIASVAVLPVWRMPTPEQWAALVAVGLVMASSQAIFIQAIQRADASFVAPFWYATLVFAALYDFGLFGVVPDAVSVLGALVITSGAGLLAWREARLRGRAAPVMPSTAIPSGTVTTPPASPPPSQPGPR</sequence>
<dbReference type="Proteomes" id="UP000617145">
    <property type="component" value="Unassembled WGS sequence"/>
</dbReference>
<organism evidence="9 10">
    <name type="scientific">Salipiger pallidus</name>
    <dbReference type="NCBI Taxonomy" id="1775170"/>
    <lineage>
        <taxon>Bacteria</taxon>
        <taxon>Pseudomonadati</taxon>
        <taxon>Pseudomonadota</taxon>
        <taxon>Alphaproteobacteria</taxon>
        <taxon>Rhodobacterales</taxon>
        <taxon>Roseobacteraceae</taxon>
        <taxon>Salipiger</taxon>
    </lineage>
</organism>
<feature type="domain" description="EamA" evidence="8">
    <location>
        <begin position="158"/>
        <end position="286"/>
    </location>
</feature>
<evidence type="ECO:0000259" key="8">
    <source>
        <dbReference type="Pfam" id="PF00892"/>
    </source>
</evidence>
<feature type="transmembrane region" description="Helical" evidence="7">
    <location>
        <begin position="107"/>
        <end position="125"/>
    </location>
</feature>
<feature type="region of interest" description="Disordered" evidence="6">
    <location>
        <begin position="301"/>
        <end position="326"/>
    </location>
</feature>
<feature type="transmembrane region" description="Helical" evidence="7">
    <location>
        <begin position="132"/>
        <end position="148"/>
    </location>
</feature>
<feature type="transmembrane region" description="Helical" evidence="7">
    <location>
        <begin position="270"/>
        <end position="288"/>
    </location>
</feature>
<feature type="transmembrane region" description="Helical" evidence="7">
    <location>
        <begin position="154"/>
        <end position="176"/>
    </location>
</feature>
<keyword evidence="4 7" id="KW-1133">Transmembrane helix</keyword>
<gene>
    <name evidence="9" type="ORF">GCM10011415_19550</name>
</gene>
<evidence type="ECO:0000256" key="7">
    <source>
        <dbReference type="SAM" id="Phobius"/>
    </source>
</evidence>
<dbReference type="GO" id="GO:0016020">
    <property type="term" value="C:membrane"/>
    <property type="evidence" value="ECO:0007669"/>
    <property type="project" value="UniProtKB-SubCell"/>
</dbReference>
<protein>
    <submittedName>
        <fullName evidence="9">Membrane protein</fullName>
    </submittedName>
</protein>
<dbReference type="PANTHER" id="PTHR22911:SF6">
    <property type="entry name" value="SOLUTE CARRIER FAMILY 35 MEMBER G1"/>
    <property type="match status" value="1"/>
</dbReference>
<dbReference type="SUPFAM" id="SSF103481">
    <property type="entry name" value="Multidrug resistance efflux transporter EmrE"/>
    <property type="match status" value="2"/>
</dbReference>
<comment type="subcellular location">
    <subcellularLocation>
        <location evidence="1">Membrane</location>
        <topology evidence="1">Multi-pass membrane protein</topology>
    </subcellularLocation>
</comment>
<keyword evidence="3 7" id="KW-0812">Transmembrane</keyword>
<feature type="transmembrane region" description="Helical" evidence="7">
    <location>
        <begin position="188"/>
        <end position="210"/>
    </location>
</feature>
<evidence type="ECO:0000313" key="10">
    <source>
        <dbReference type="Proteomes" id="UP000617145"/>
    </source>
</evidence>
<feature type="transmembrane region" description="Helical" evidence="7">
    <location>
        <begin position="81"/>
        <end position="101"/>
    </location>
</feature>
<evidence type="ECO:0000256" key="2">
    <source>
        <dbReference type="ARBA" id="ARBA00009853"/>
    </source>
</evidence>
<evidence type="ECO:0000256" key="4">
    <source>
        <dbReference type="ARBA" id="ARBA00022989"/>
    </source>
</evidence>
<dbReference type="AlphaFoldDB" id="A0A8J2ZJU0"/>
<proteinExistence type="inferred from homology"/>
<dbReference type="InterPro" id="IPR000620">
    <property type="entry name" value="EamA_dom"/>
</dbReference>
<comment type="similarity">
    <text evidence="2">Belongs to the drug/metabolite transporter (DMT) superfamily. 10 TMS drug/metabolite exporter (DME) (TC 2.A.7.3) family.</text>
</comment>
<evidence type="ECO:0000256" key="6">
    <source>
        <dbReference type="SAM" id="MobiDB-lite"/>
    </source>
</evidence>
<dbReference type="Pfam" id="PF00892">
    <property type="entry name" value="EamA"/>
    <property type="match status" value="2"/>
</dbReference>
<evidence type="ECO:0000256" key="3">
    <source>
        <dbReference type="ARBA" id="ARBA00022692"/>
    </source>
</evidence>